<comment type="caution">
    <text evidence="1">The sequence shown here is derived from an EMBL/GenBank/DDBJ whole genome shotgun (WGS) entry which is preliminary data.</text>
</comment>
<dbReference type="EMBL" id="JAINUF010000021">
    <property type="protein sequence ID" value="KAJ8334768.1"/>
    <property type="molecule type" value="Genomic_DNA"/>
</dbReference>
<sequence>MRGGKSFGPRPTGAAVFSGKHLFLGKKTWPGCSISMQTFEKDGKGKIQWDRERGGEEGESLEELASPDLNVQTRRSPNAELKNAPHITQALDLSGKCPEHGRARLVRGPTFLGLATSASLLSLICLCFLVPPSGVSAGGVQCDWGGAGYPLEQRHRAGMAPPGDGEGQRKVLGELLPAAGL</sequence>
<evidence type="ECO:0000313" key="2">
    <source>
        <dbReference type="Proteomes" id="UP001152622"/>
    </source>
</evidence>
<dbReference type="AlphaFoldDB" id="A0A9Q1IAN1"/>
<protein>
    <submittedName>
        <fullName evidence="1">Uncharacterized protein</fullName>
    </submittedName>
</protein>
<keyword evidence="2" id="KW-1185">Reference proteome</keyword>
<name>A0A9Q1IAN1_SYNKA</name>
<reference evidence="1" key="1">
    <citation type="journal article" date="2023" name="Science">
        <title>Genome structures resolve the early diversification of teleost fishes.</title>
        <authorList>
            <person name="Parey E."/>
            <person name="Louis A."/>
            <person name="Montfort J."/>
            <person name="Bouchez O."/>
            <person name="Roques C."/>
            <person name="Iampietro C."/>
            <person name="Lluch J."/>
            <person name="Castinel A."/>
            <person name="Donnadieu C."/>
            <person name="Desvignes T."/>
            <person name="Floi Bucao C."/>
            <person name="Jouanno E."/>
            <person name="Wen M."/>
            <person name="Mejri S."/>
            <person name="Dirks R."/>
            <person name="Jansen H."/>
            <person name="Henkel C."/>
            <person name="Chen W.J."/>
            <person name="Zahm M."/>
            <person name="Cabau C."/>
            <person name="Klopp C."/>
            <person name="Thompson A.W."/>
            <person name="Robinson-Rechavi M."/>
            <person name="Braasch I."/>
            <person name="Lecointre G."/>
            <person name="Bobe J."/>
            <person name="Postlethwait J.H."/>
            <person name="Berthelot C."/>
            <person name="Roest Crollius H."/>
            <person name="Guiguen Y."/>
        </authorList>
    </citation>
    <scope>NUCLEOTIDE SEQUENCE</scope>
    <source>
        <strain evidence="1">WJC10195</strain>
    </source>
</reference>
<dbReference type="Proteomes" id="UP001152622">
    <property type="component" value="Chromosome 21"/>
</dbReference>
<organism evidence="1 2">
    <name type="scientific">Synaphobranchus kaupii</name>
    <name type="common">Kaup's arrowtooth eel</name>
    <dbReference type="NCBI Taxonomy" id="118154"/>
    <lineage>
        <taxon>Eukaryota</taxon>
        <taxon>Metazoa</taxon>
        <taxon>Chordata</taxon>
        <taxon>Craniata</taxon>
        <taxon>Vertebrata</taxon>
        <taxon>Euteleostomi</taxon>
        <taxon>Actinopterygii</taxon>
        <taxon>Neopterygii</taxon>
        <taxon>Teleostei</taxon>
        <taxon>Anguilliformes</taxon>
        <taxon>Synaphobranchidae</taxon>
        <taxon>Synaphobranchus</taxon>
    </lineage>
</organism>
<proteinExistence type="predicted"/>
<gene>
    <name evidence="1" type="ORF">SKAU_G00404070</name>
</gene>
<evidence type="ECO:0000313" key="1">
    <source>
        <dbReference type="EMBL" id="KAJ8334768.1"/>
    </source>
</evidence>
<accession>A0A9Q1IAN1</accession>